<proteinExistence type="predicted"/>
<reference evidence="1 2" key="1">
    <citation type="submission" date="2016-11" db="EMBL/GenBank/DDBJ databases">
        <authorList>
            <person name="Jaros S."/>
            <person name="Januszkiewicz K."/>
            <person name="Wedrychowicz H."/>
        </authorList>
    </citation>
    <scope>NUCLEOTIDE SEQUENCE [LARGE SCALE GENOMIC DNA]</scope>
    <source>
        <strain evidence="1 2">DSM 25660</strain>
    </source>
</reference>
<keyword evidence="2" id="KW-1185">Reference proteome</keyword>
<organism evidence="1 2">
    <name type="scientific">Flavobacterium fontis</name>
    <dbReference type="NCBI Taxonomy" id="1124188"/>
    <lineage>
        <taxon>Bacteria</taxon>
        <taxon>Pseudomonadati</taxon>
        <taxon>Bacteroidota</taxon>
        <taxon>Flavobacteriia</taxon>
        <taxon>Flavobacteriales</taxon>
        <taxon>Flavobacteriaceae</taxon>
        <taxon>Flavobacterium</taxon>
    </lineage>
</organism>
<sequence length="507" mass="57511">MKELIYIPEPNILFANGQKCADARDGLSLFGPLSKIYGIKSGVVSTQNGLNIFKNYVKHIQKPIYNANNITRPMFPGFEAVFGCKWDAHHVVFKEVTNEEIGKLLYTDSTHKRTYDLVTLFINKIIAANKNEDEKVDVWFVVVPDEIYQYCRPNSVLPKDLVQTKSVISKSKAKSFRYEPTLFEDINKELKEQEKEAITYNYDAQFHDQLKARLLEHTIPTQILRESTLAWRDFKNKFGTPKRDFSKIEGHLAWTVSTAAFYKAGGKPWKLSDIRSGVCYLGLVYKQIEKSKNPKNACCAAQMFLDNGDGTVFKGEVGPWYNPEKGEFHLKPKEAKALLSQALKSYKEQNGVYPNEIFIHAKTKFNGQEWKAFQEVTPEGTNLVGVTITKTKPLKLFKSEGNYPIMRGNAFVVNEKSAFLWTVGYVPKTESTLSMEVPNPIFIEINKGEAEIEQVLKDILALTKLNYNACIYADGVPVTLRFADKIGEILTASTDLVAPPLAFKFYI</sequence>
<dbReference type="AlphaFoldDB" id="A0A1M5EXS0"/>
<protein>
    <recommendedName>
        <fullName evidence="3">Piwi domain-containing protein</fullName>
    </recommendedName>
</protein>
<accession>A0A1M5EXS0</accession>
<dbReference type="OrthoDB" id="530017at2"/>
<dbReference type="EMBL" id="FQVQ01000023">
    <property type="protein sequence ID" value="SHF83937.1"/>
    <property type="molecule type" value="Genomic_DNA"/>
</dbReference>
<dbReference type="GO" id="GO:0003676">
    <property type="term" value="F:nucleic acid binding"/>
    <property type="evidence" value="ECO:0007669"/>
    <property type="project" value="InterPro"/>
</dbReference>
<dbReference type="InterPro" id="IPR036397">
    <property type="entry name" value="RNaseH_sf"/>
</dbReference>
<evidence type="ECO:0000313" key="1">
    <source>
        <dbReference type="EMBL" id="SHF83937.1"/>
    </source>
</evidence>
<dbReference type="RefSeq" id="WP_073365440.1">
    <property type="nucleotide sequence ID" value="NZ_FQVQ01000023.1"/>
</dbReference>
<dbReference type="SUPFAM" id="SSF53098">
    <property type="entry name" value="Ribonuclease H-like"/>
    <property type="match status" value="1"/>
</dbReference>
<name>A0A1M5EXS0_9FLAO</name>
<evidence type="ECO:0008006" key="3">
    <source>
        <dbReference type="Google" id="ProtNLM"/>
    </source>
</evidence>
<dbReference type="Gene3D" id="3.30.420.10">
    <property type="entry name" value="Ribonuclease H-like superfamily/Ribonuclease H"/>
    <property type="match status" value="1"/>
</dbReference>
<gene>
    <name evidence="1" type="ORF">SAMN05444377_12318</name>
</gene>
<dbReference type="STRING" id="1124188.SAMN05444377_12318"/>
<dbReference type="InterPro" id="IPR012337">
    <property type="entry name" value="RNaseH-like_sf"/>
</dbReference>
<dbReference type="Proteomes" id="UP000184147">
    <property type="component" value="Unassembled WGS sequence"/>
</dbReference>
<evidence type="ECO:0000313" key="2">
    <source>
        <dbReference type="Proteomes" id="UP000184147"/>
    </source>
</evidence>